<sequence>MYVTDLVIDNHMHVANSDGIDICGGTNIKIEHGFIATGDDGIVLKPSDYEIRNVDKTDCIISSYANCFKIGTETQMDVSGVTVKNCYFFLPSGITGGYSGIAIESCDGSNVSDISVSDIKMDGISSPLLIWLGNRFKYDKEEVGSIHGVNISNVTAANTEMPSAITGCIDDENKTHYVQNVALNNINVSCRDTGEDLCICKTIGESAMSGYPDITRVSHIYFISHELSKYWDLPCYAMAVRHVQNVTYDDYSVTPRTCNTRDKFYVDDVK</sequence>
<reference evidence="5" key="1">
    <citation type="journal article" date="2021" name="PeerJ">
        <title>Extensive microbial diversity within the chicken gut microbiome revealed by metagenomics and culture.</title>
        <authorList>
            <person name="Gilroy R."/>
            <person name="Ravi A."/>
            <person name="Getino M."/>
            <person name="Pursley I."/>
            <person name="Horton D.L."/>
            <person name="Alikhan N.F."/>
            <person name="Baker D."/>
            <person name="Gharbi K."/>
            <person name="Hall N."/>
            <person name="Watson M."/>
            <person name="Adriaenssens E.M."/>
            <person name="Foster-Nyarko E."/>
            <person name="Jarju S."/>
            <person name="Secka A."/>
            <person name="Antonio M."/>
            <person name="Oren A."/>
            <person name="Chaudhuri R.R."/>
            <person name="La Ragione R."/>
            <person name="Hildebrand F."/>
            <person name="Pallen M.J."/>
        </authorList>
    </citation>
    <scope>NUCLEOTIDE SEQUENCE</scope>
    <source>
        <strain evidence="5">CHK188-16595</strain>
    </source>
</reference>
<organism evidence="5 6">
    <name type="scientific">Candidatus Eubacterium faecale</name>
    <dbReference type="NCBI Taxonomy" id="2838568"/>
    <lineage>
        <taxon>Bacteria</taxon>
        <taxon>Bacillati</taxon>
        <taxon>Bacillota</taxon>
        <taxon>Clostridia</taxon>
        <taxon>Eubacteriales</taxon>
        <taxon>Eubacteriaceae</taxon>
        <taxon>Eubacterium</taxon>
    </lineage>
</organism>
<evidence type="ECO:0008006" key="7">
    <source>
        <dbReference type="Google" id="ProtNLM"/>
    </source>
</evidence>
<evidence type="ECO:0000313" key="5">
    <source>
        <dbReference type="EMBL" id="HJB74143.1"/>
    </source>
</evidence>
<dbReference type="PANTHER" id="PTHR31339:SF9">
    <property type="entry name" value="PLASMIN AND FIBRONECTIN-BINDING PROTEIN A"/>
    <property type="match status" value="1"/>
</dbReference>
<evidence type="ECO:0000256" key="2">
    <source>
        <dbReference type="ARBA" id="ARBA00022801"/>
    </source>
</evidence>
<keyword evidence="2 4" id="KW-0378">Hydrolase</keyword>
<protein>
    <recommendedName>
        <fullName evidence="7">Polygalacturonase</fullName>
    </recommendedName>
</protein>
<dbReference type="InterPro" id="IPR051801">
    <property type="entry name" value="GH28_Enzymes"/>
</dbReference>
<comment type="caution">
    <text evidence="5">The sequence shown here is derived from an EMBL/GenBank/DDBJ whole genome shotgun (WGS) entry which is preliminary data.</text>
</comment>
<evidence type="ECO:0000313" key="6">
    <source>
        <dbReference type="Proteomes" id="UP000823877"/>
    </source>
</evidence>
<dbReference type="Pfam" id="PF00295">
    <property type="entry name" value="Glyco_hydro_28"/>
    <property type="match status" value="1"/>
</dbReference>
<evidence type="ECO:0000256" key="3">
    <source>
        <dbReference type="ARBA" id="ARBA00023295"/>
    </source>
</evidence>
<dbReference type="InterPro" id="IPR012334">
    <property type="entry name" value="Pectin_lyas_fold"/>
</dbReference>
<dbReference type="AlphaFoldDB" id="A0A9D2S7U2"/>
<dbReference type="GO" id="GO:0005975">
    <property type="term" value="P:carbohydrate metabolic process"/>
    <property type="evidence" value="ECO:0007669"/>
    <property type="project" value="InterPro"/>
</dbReference>
<dbReference type="InterPro" id="IPR000743">
    <property type="entry name" value="Glyco_hydro_28"/>
</dbReference>
<reference evidence="5" key="2">
    <citation type="submission" date="2021-04" db="EMBL/GenBank/DDBJ databases">
        <authorList>
            <person name="Gilroy R."/>
        </authorList>
    </citation>
    <scope>NUCLEOTIDE SEQUENCE</scope>
    <source>
        <strain evidence="5">CHK188-16595</strain>
    </source>
</reference>
<keyword evidence="3 4" id="KW-0326">Glycosidase</keyword>
<dbReference type="GO" id="GO:0004650">
    <property type="term" value="F:polygalacturonase activity"/>
    <property type="evidence" value="ECO:0007669"/>
    <property type="project" value="InterPro"/>
</dbReference>
<accession>A0A9D2S7U2</accession>
<proteinExistence type="inferred from homology"/>
<dbReference type="InterPro" id="IPR011050">
    <property type="entry name" value="Pectin_lyase_fold/virulence"/>
</dbReference>
<dbReference type="Gene3D" id="2.160.20.10">
    <property type="entry name" value="Single-stranded right-handed beta-helix, Pectin lyase-like"/>
    <property type="match status" value="1"/>
</dbReference>
<evidence type="ECO:0000256" key="4">
    <source>
        <dbReference type="RuleBase" id="RU361169"/>
    </source>
</evidence>
<name>A0A9D2S7U2_9FIRM</name>
<dbReference type="Proteomes" id="UP000823877">
    <property type="component" value="Unassembled WGS sequence"/>
</dbReference>
<dbReference type="PANTHER" id="PTHR31339">
    <property type="entry name" value="PECTIN LYASE-RELATED"/>
    <property type="match status" value="1"/>
</dbReference>
<dbReference type="EMBL" id="DWXN01000002">
    <property type="protein sequence ID" value="HJB74143.1"/>
    <property type="molecule type" value="Genomic_DNA"/>
</dbReference>
<dbReference type="SUPFAM" id="SSF51126">
    <property type="entry name" value="Pectin lyase-like"/>
    <property type="match status" value="1"/>
</dbReference>
<evidence type="ECO:0000256" key="1">
    <source>
        <dbReference type="ARBA" id="ARBA00008834"/>
    </source>
</evidence>
<gene>
    <name evidence="5" type="ORF">IAA37_00510</name>
</gene>
<comment type="similarity">
    <text evidence="1 4">Belongs to the glycosyl hydrolase 28 family.</text>
</comment>